<evidence type="ECO:0000313" key="2">
    <source>
        <dbReference type="EMBL" id="CAB4577163.1"/>
    </source>
</evidence>
<dbReference type="Gene3D" id="3.30.1180.10">
    <property type="match status" value="1"/>
</dbReference>
<dbReference type="Pfam" id="PF02645">
    <property type="entry name" value="DegV"/>
    <property type="match status" value="1"/>
</dbReference>
<organism evidence="2">
    <name type="scientific">freshwater metagenome</name>
    <dbReference type="NCBI Taxonomy" id="449393"/>
    <lineage>
        <taxon>unclassified sequences</taxon>
        <taxon>metagenomes</taxon>
        <taxon>ecological metagenomes</taxon>
    </lineage>
</organism>
<dbReference type="InterPro" id="IPR050270">
    <property type="entry name" value="DegV_domain_contain"/>
</dbReference>
<dbReference type="InterPro" id="IPR043168">
    <property type="entry name" value="DegV_C"/>
</dbReference>
<protein>
    <submittedName>
        <fullName evidence="2">Unannotated protein</fullName>
    </submittedName>
</protein>
<gene>
    <name evidence="2" type="ORF">UFOPK1493_02794</name>
</gene>
<proteinExistence type="predicted"/>
<dbReference type="AlphaFoldDB" id="A0A6J6ERH1"/>
<dbReference type="Gene3D" id="3.40.50.10170">
    <property type="match status" value="1"/>
</dbReference>
<dbReference type="PANTHER" id="PTHR33434">
    <property type="entry name" value="DEGV DOMAIN-CONTAINING PROTEIN DR_1986-RELATED"/>
    <property type="match status" value="1"/>
</dbReference>
<keyword evidence="1" id="KW-0446">Lipid-binding</keyword>
<sequence length="295" mass="30981">MSPTPDHDPTGPAAPTGRVRIVTDSACDLPQAVVDELGIEIVPLTIRIGDEEFVDRRDLTPAEFWARSAAAPELPATAAPAPGQFEAAYRRLAEQGAGEIVVVSLSGALSATIQSAELAARAVAGDVPVTVVDSRNCTLGLGMIVADCARSARSGADAAAVADRARDLAQRTRVWGALDTLENLKKGGRIGGARALLASALAIKPIIEVRDGVVEQGGKQRTRSKALAFLVDTLRSYGEVDNLAVLHADCSDVDLFVEMLRPHHRGDIVIGDIGPVVGTHAGRGTIGIAFHERRR</sequence>
<dbReference type="EMBL" id="CAEZSR010000128">
    <property type="protein sequence ID" value="CAB4577163.1"/>
    <property type="molecule type" value="Genomic_DNA"/>
</dbReference>
<dbReference type="PANTHER" id="PTHR33434:SF2">
    <property type="entry name" value="FATTY ACID-BINDING PROTEIN TM_1468"/>
    <property type="match status" value="1"/>
</dbReference>
<evidence type="ECO:0000256" key="1">
    <source>
        <dbReference type="ARBA" id="ARBA00023121"/>
    </source>
</evidence>
<dbReference type="SUPFAM" id="SSF82549">
    <property type="entry name" value="DAK1/DegV-like"/>
    <property type="match status" value="1"/>
</dbReference>
<reference evidence="2" key="1">
    <citation type="submission" date="2020-05" db="EMBL/GenBank/DDBJ databases">
        <authorList>
            <person name="Chiriac C."/>
            <person name="Salcher M."/>
            <person name="Ghai R."/>
            <person name="Kavagutti S V."/>
        </authorList>
    </citation>
    <scope>NUCLEOTIDE SEQUENCE</scope>
</reference>
<dbReference type="InterPro" id="IPR003797">
    <property type="entry name" value="DegV"/>
</dbReference>
<name>A0A6J6ERH1_9ZZZZ</name>
<dbReference type="PROSITE" id="PS51482">
    <property type="entry name" value="DEGV"/>
    <property type="match status" value="1"/>
</dbReference>
<accession>A0A6J6ERH1</accession>
<dbReference type="NCBIfam" id="TIGR00762">
    <property type="entry name" value="DegV"/>
    <property type="match status" value="1"/>
</dbReference>
<dbReference type="GO" id="GO:0008289">
    <property type="term" value="F:lipid binding"/>
    <property type="evidence" value="ECO:0007669"/>
    <property type="project" value="UniProtKB-KW"/>
</dbReference>